<dbReference type="PROSITE" id="PS00107">
    <property type="entry name" value="PROTEIN_KINASE_ATP"/>
    <property type="match status" value="1"/>
</dbReference>
<dbReference type="InterPro" id="IPR011009">
    <property type="entry name" value="Kinase-like_dom_sf"/>
</dbReference>
<evidence type="ECO:0000256" key="2">
    <source>
        <dbReference type="ARBA" id="ARBA00022527"/>
    </source>
</evidence>
<dbReference type="SUPFAM" id="SSF56112">
    <property type="entry name" value="Protein kinase-like (PK-like)"/>
    <property type="match status" value="1"/>
</dbReference>
<dbReference type="PROSITE" id="PS50011">
    <property type="entry name" value="PROTEIN_KINASE_DOM"/>
    <property type="match status" value="1"/>
</dbReference>
<evidence type="ECO:0000256" key="1">
    <source>
        <dbReference type="ARBA" id="ARBA00012513"/>
    </source>
</evidence>
<dbReference type="STRING" id="857967.G0R2L3"/>
<reference evidence="11 12" key="1">
    <citation type="submission" date="2011-07" db="EMBL/GenBank/DDBJ databases">
        <authorList>
            <person name="Coyne R."/>
            <person name="Brami D."/>
            <person name="Johnson J."/>
            <person name="Hostetler J."/>
            <person name="Hannick L."/>
            <person name="Clark T."/>
            <person name="Cassidy-Hanley D."/>
            <person name="Inman J."/>
        </authorList>
    </citation>
    <scope>NUCLEOTIDE SEQUENCE [LARGE SCALE GENOMIC DNA]</scope>
    <source>
        <strain evidence="11 12">G5</strain>
    </source>
</reference>
<dbReference type="InterPro" id="IPR000719">
    <property type="entry name" value="Prot_kinase_dom"/>
</dbReference>
<evidence type="ECO:0000256" key="5">
    <source>
        <dbReference type="ARBA" id="ARBA00022777"/>
    </source>
</evidence>
<proteinExistence type="predicted"/>
<name>G0R2L3_ICHMU</name>
<dbReference type="PANTHER" id="PTHR43895">
    <property type="entry name" value="CALCIUM/CALMODULIN-DEPENDENT PROTEIN KINASE KINASE-RELATED"/>
    <property type="match status" value="1"/>
</dbReference>
<evidence type="ECO:0000256" key="3">
    <source>
        <dbReference type="ARBA" id="ARBA00022679"/>
    </source>
</evidence>
<evidence type="ECO:0000256" key="6">
    <source>
        <dbReference type="ARBA" id="ARBA00022840"/>
    </source>
</evidence>
<organism evidence="11 12">
    <name type="scientific">Ichthyophthirius multifiliis</name>
    <name type="common">White spot disease agent</name>
    <name type="synonym">Ich</name>
    <dbReference type="NCBI Taxonomy" id="5932"/>
    <lineage>
        <taxon>Eukaryota</taxon>
        <taxon>Sar</taxon>
        <taxon>Alveolata</taxon>
        <taxon>Ciliophora</taxon>
        <taxon>Intramacronucleata</taxon>
        <taxon>Oligohymenophorea</taxon>
        <taxon>Hymenostomatida</taxon>
        <taxon>Ophryoglenina</taxon>
        <taxon>Ichthyophthirius</taxon>
    </lineage>
</organism>
<evidence type="ECO:0000313" key="12">
    <source>
        <dbReference type="Proteomes" id="UP000008983"/>
    </source>
</evidence>
<dbReference type="PANTHER" id="PTHR43895:SF32">
    <property type="entry name" value="SERINE_THREONINE-PROTEIN KINASE CHK1"/>
    <property type="match status" value="1"/>
</dbReference>
<evidence type="ECO:0000256" key="9">
    <source>
        <dbReference type="PROSITE-ProRule" id="PRU10141"/>
    </source>
</evidence>
<dbReference type="InterPro" id="IPR017441">
    <property type="entry name" value="Protein_kinase_ATP_BS"/>
</dbReference>
<dbReference type="EC" id="2.7.11.1" evidence="1"/>
<comment type="catalytic activity">
    <reaction evidence="7">
        <text>L-threonyl-[protein] + ATP = O-phospho-L-threonyl-[protein] + ADP + H(+)</text>
        <dbReference type="Rhea" id="RHEA:46608"/>
        <dbReference type="Rhea" id="RHEA-COMP:11060"/>
        <dbReference type="Rhea" id="RHEA-COMP:11605"/>
        <dbReference type="ChEBI" id="CHEBI:15378"/>
        <dbReference type="ChEBI" id="CHEBI:30013"/>
        <dbReference type="ChEBI" id="CHEBI:30616"/>
        <dbReference type="ChEBI" id="CHEBI:61977"/>
        <dbReference type="ChEBI" id="CHEBI:456216"/>
        <dbReference type="EC" id="2.7.11.1"/>
    </reaction>
</comment>
<accession>G0R2L3</accession>
<dbReference type="Pfam" id="PF00069">
    <property type="entry name" value="Pkinase"/>
    <property type="match status" value="1"/>
</dbReference>
<keyword evidence="2" id="KW-0723">Serine/threonine-protein kinase</keyword>
<dbReference type="Gene3D" id="3.30.200.20">
    <property type="entry name" value="Phosphorylase Kinase, domain 1"/>
    <property type="match status" value="1"/>
</dbReference>
<protein>
    <recommendedName>
        <fullName evidence="1">non-specific serine/threonine protein kinase</fullName>
        <ecNumber evidence="1">2.7.11.1</ecNumber>
    </recommendedName>
</protein>
<evidence type="ECO:0000259" key="10">
    <source>
        <dbReference type="PROSITE" id="PS50011"/>
    </source>
</evidence>
<dbReference type="Proteomes" id="UP000008983">
    <property type="component" value="Unassembled WGS sequence"/>
</dbReference>
<dbReference type="RefSeq" id="XP_004027622.1">
    <property type="nucleotide sequence ID" value="XM_004027573.1"/>
</dbReference>
<dbReference type="EMBL" id="GL984270">
    <property type="protein sequence ID" value="EGR28277.1"/>
    <property type="molecule type" value="Genomic_DNA"/>
</dbReference>
<feature type="binding site" evidence="9">
    <location>
        <position position="46"/>
    </location>
    <ligand>
        <name>ATP</name>
        <dbReference type="ChEBI" id="CHEBI:30616"/>
    </ligand>
</feature>
<sequence>MDKSWTQKQVGQFIIHNTVLGKGQYATVYQAFLQNGTPVAAKTIIKDQILQSCQGDQQLYDKQVEQIRRQIGIQRKVKHPFIIDFYDVKETPKNILFFLRILRWRGS</sequence>
<dbReference type="GO" id="GO:0004674">
    <property type="term" value="F:protein serine/threonine kinase activity"/>
    <property type="evidence" value="ECO:0007669"/>
    <property type="project" value="UniProtKB-KW"/>
</dbReference>
<dbReference type="GO" id="GO:0005524">
    <property type="term" value="F:ATP binding"/>
    <property type="evidence" value="ECO:0007669"/>
    <property type="project" value="UniProtKB-UniRule"/>
</dbReference>
<evidence type="ECO:0000256" key="8">
    <source>
        <dbReference type="ARBA" id="ARBA00048679"/>
    </source>
</evidence>
<evidence type="ECO:0000256" key="4">
    <source>
        <dbReference type="ARBA" id="ARBA00022741"/>
    </source>
</evidence>
<dbReference type="GeneID" id="14904373"/>
<dbReference type="AlphaFoldDB" id="G0R2L3"/>
<feature type="domain" description="Protein kinase" evidence="10">
    <location>
        <begin position="14"/>
        <end position="107"/>
    </location>
</feature>
<dbReference type="InParanoid" id="G0R2L3"/>
<keyword evidence="12" id="KW-1185">Reference proteome</keyword>
<gene>
    <name evidence="11" type="ORF">IMG5_179330</name>
</gene>
<evidence type="ECO:0000256" key="7">
    <source>
        <dbReference type="ARBA" id="ARBA00047899"/>
    </source>
</evidence>
<evidence type="ECO:0000313" key="11">
    <source>
        <dbReference type="EMBL" id="EGR28277.1"/>
    </source>
</evidence>
<keyword evidence="3" id="KW-0808">Transferase</keyword>
<keyword evidence="5 11" id="KW-0418">Kinase</keyword>
<keyword evidence="4 9" id="KW-0547">Nucleotide-binding</keyword>
<keyword evidence="6 9" id="KW-0067">ATP-binding</keyword>
<dbReference type="GO" id="GO:0007165">
    <property type="term" value="P:signal transduction"/>
    <property type="evidence" value="ECO:0007669"/>
    <property type="project" value="TreeGrafter"/>
</dbReference>
<comment type="catalytic activity">
    <reaction evidence="8">
        <text>L-seryl-[protein] + ATP = O-phospho-L-seryl-[protein] + ADP + H(+)</text>
        <dbReference type="Rhea" id="RHEA:17989"/>
        <dbReference type="Rhea" id="RHEA-COMP:9863"/>
        <dbReference type="Rhea" id="RHEA-COMP:11604"/>
        <dbReference type="ChEBI" id="CHEBI:15378"/>
        <dbReference type="ChEBI" id="CHEBI:29999"/>
        <dbReference type="ChEBI" id="CHEBI:30616"/>
        <dbReference type="ChEBI" id="CHEBI:83421"/>
        <dbReference type="ChEBI" id="CHEBI:456216"/>
        <dbReference type="EC" id="2.7.11.1"/>
    </reaction>
</comment>